<feature type="chain" id="PRO_5031157647" description="Lipoprotein" evidence="1">
    <location>
        <begin position="20"/>
        <end position="86"/>
    </location>
</feature>
<evidence type="ECO:0000313" key="2">
    <source>
        <dbReference type="EMBL" id="NWB45586.1"/>
    </source>
</evidence>
<proteinExistence type="predicted"/>
<protein>
    <recommendedName>
        <fullName evidence="4">Lipoprotein</fullName>
    </recommendedName>
</protein>
<reference evidence="2 3" key="1">
    <citation type="submission" date="2020-04" db="EMBL/GenBank/DDBJ databases">
        <title>Molecular characterization of pseudomonads from Agaricus bisporus reveal novel blotch 2 pathogens in Western Europe.</title>
        <authorList>
            <person name="Taparia T."/>
            <person name="Krijger M."/>
            <person name="Haynes E."/>
            <person name="Elpinstone J.G."/>
            <person name="Noble R."/>
            <person name="Van Der Wolf J."/>
        </authorList>
    </citation>
    <scope>NUCLEOTIDE SEQUENCE [LARGE SCALE GENOMIC DNA]</scope>
    <source>
        <strain evidence="2 3">F1001</strain>
    </source>
</reference>
<dbReference type="Proteomes" id="UP000582981">
    <property type="component" value="Unassembled WGS sequence"/>
</dbReference>
<gene>
    <name evidence="2" type="ORF">HX829_03690</name>
</gene>
<dbReference type="EMBL" id="JACAPU010000003">
    <property type="protein sequence ID" value="NWB45586.1"/>
    <property type="molecule type" value="Genomic_DNA"/>
</dbReference>
<name>A0A7Y7WA78_9PSED</name>
<feature type="signal peptide" evidence="1">
    <location>
        <begin position="1"/>
        <end position="19"/>
    </location>
</feature>
<dbReference type="AlphaFoldDB" id="A0A7Y7WA78"/>
<accession>A0A7Y7WA78</accession>
<evidence type="ECO:0000256" key="1">
    <source>
        <dbReference type="SAM" id="SignalP"/>
    </source>
</evidence>
<keyword evidence="1" id="KW-0732">Signal</keyword>
<evidence type="ECO:0000313" key="3">
    <source>
        <dbReference type="Proteomes" id="UP000582981"/>
    </source>
</evidence>
<evidence type="ECO:0008006" key="4">
    <source>
        <dbReference type="Google" id="ProtNLM"/>
    </source>
</evidence>
<dbReference type="PROSITE" id="PS51257">
    <property type="entry name" value="PROKAR_LIPOPROTEIN"/>
    <property type="match status" value="1"/>
</dbReference>
<organism evidence="2 3">
    <name type="scientific">Pseudomonas gingeri</name>
    <dbReference type="NCBI Taxonomy" id="117681"/>
    <lineage>
        <taxon>Bacteria</taxon>
        <taxon>Pseudomonadati</taxon>
        <taxon>Pseudomonadota</taxon>
        <taxon>Gammaproteobacteria</taxon>
        <taxon>Pseudomonadales</taxon>
        <taxon>Pseudomonadaceae</taxon>
        <taxon>Pseudomonas</taxon>
    </lineage>
</organism>
<comment type="caution">
    <text evidence="2">The sequence shown here is derived from an EMBL/GenBank/DDBJ whole genome shotgun (WGS) entry which is preliminary data.</text>
</comment>
<dbReference type="RefSeq" id="WP_100944559.1">
    <property type="nucleotide sequence ID" value="NZ_JACAPU010000003.1"/>
</dbReference>
<sequence>MYPRILIAASLFLALTACAPYYDGGPAYYRSDVYAVPAYYYGYGYYGYGGGPYYRGYYAPGPGYHYYPGHRWARWHGNGRPGHGPH</sequence>